<feature type="compositionally biased region" description="Low complexity" evidence="1">
    <location>
        <begin position="22"/>
        <end position="42"/>
    </location>
</feature>
<dbReference type="STRING" id="27342.A0A0H2RJB0"/>
<dbReference type="Gene3D" id="1.10.510.10">
    <property type="entry name" value="Transferase(Phosphotransferase) domain 1"/>
    <property type="match status" value="1"/>
</dbReference>
<feature type="region of interest" description="Disordered" evidence="1">
    <location>
        <begin position="22"/>
        <end position="46"/>
    </location>
</feature>
<dbReference type="SUPFAM" id="SSF56112">
    <property type="entry name" value="Protein kinase-like (PK-like)"/>
    <property type="match status" value="1"/>
</dbReference>
<dbReference type="PROSITE" id="PS50011">
    <property type="entry name" value="PROTEIN_KINASE_DOM"/>
    <property type="match status" value="1"/>
</dbReference>
<evidence type="ECO:0000313" key="3">
    <source>
        <dbReference type="EMBL" id="KLO11919.1"/>
    </source>
</evidence>
<proteinExistence type="predicted"/>
<dbReference type="Pfam" id="PF07714">
    <property type="entry name" value="PK_Tyr_Ser-Thr"/>
    <property type="match status" value="1"/>
</dbReference>
<dbReference type="PRINTS" id="PR00109">
    <property type="entry name" value="TYRKINASE"/>
</dbReference>
<dbReference type="InterPro" id="IPR011009">
    <property type="entry name" value="Kinase-like_dom_sf"/>
</dbReference>
<name>A0A0H2RJB0_9AGAM</name>
<dbReference type="InterPro" id="IPR001245">
    <property type="entry name" value="Ser-Thr/Tyr_kinase_cat_dom"/>
</dbReference>
<dbReference type="PROSITE" id="PS00108">
    <property type="entry name" value="PROTEIN_KINASE_ST"/>
    <property type="match status" value="1"/>
</dbReference>
<protein>
    <submittedName>
        <fullName evidence="3">Kinase-like protein</fullName>
    </submittedName>
</protein>
<dbReference type="InterPro" id="IPR051681">
    <property type="entry name" value="Ser/Thr_Kinases-Pseudokinases"/>
</dbReference>
<evidence type="ECO:0000313" key="4">
    <source>
        <dbReference type="Proteomes" id="UP000053477"/>
    </source>
</evidence>
<dbReference type="OrthoDB" id="626167at2759"/>
<dbReference type="GO" id="GO:0005524">
    <property type="term" value="F:ATP binding"/>
    <property type="evidence" value="ECO:0007669"/>
    <property type="project" value="InterPro"/>
</dbReference>
<dbReference type="AlphaFoldDB" id="A0A0H2RJB0"/>
<dbReference type="SMART" id="SM00220">
    <property type="entry name" value="S_TKc"/>
    <property type="match status" value="1"/>
</dbReference>
<gene>
    <name evidence="3" type="ORF">SCHPADRAFT_905594</name>
</gene>
<organism evidence="3 4">
    <name type="scientific">Schizopora paradoxa</name>
    <dbReference type="NCBI Taxonomy" id="27342"/>
    <lineage>
        <taxon>Eukaryota</taxon>
        <taxon>Fungi</taxon>
        <taxon>Dikarya</taxon>
        <taxon>Basidiomycota</taxon>
        <taxon>Agaricomycotina</taxon>
        <taxon>Agaricomycetes</taxon>
        <taxon>Hymenochaetales</taxon>
        <taxon>Schizoporaceae</taxon>
        <taxon>Schizopora</taxon>
    </lineage>
</organism>
<reference evidence="3 4" key="1">
    <citation type="submission" date="2015-04" db="EMBL/GenBank/DDBJ databases">
        <title>Complete genome sequence of Schizopora paradoxa KUC8140, a cosmopolitan wood degrader in East Asia.</title>
        <authorList>
            <consortium name="DOE Joint Genome Institute"/>
            <person name="Min B."/>
            <person name="Park H."/>
            <person name="Jang Y."/>
            <person name="Kim J.-J."/>
            <person name="Kim K.H."/>
            <person name="Pangilinan J."/>
            <person name="Lipzen A."/>
            <person name="Riley R."/>
            <person name="Grigoriev I.V."/>
            <person name="Spatafora J.W."/>
            <person name="Choi I.-G."/>
        </authorList>
    </citation>
    <scope>NUCLEOTIDE SEQUENCE [LARGE SCALE GENOMIC DNA]</scope>
    <source>
        <strain evidence="3 4">KUC8140</strain>
    </source>
</reference>
<keyword evidence="3" id="KW-0808">Transferase</keyword>
<feature type="compositionally biased region" description="Basic and acidic residues" evidence="1">
    <location>
        <begin position="243"/>
        <end position="263"/>
    </location>
</feature>
<dbReference type="GO" id="GO:0004674">
    <property type="term" value="F:protein serine/threonine kinase activity"/>
    <property type="evidence" value="ECO:0007669"/>
    <property type="project" value="TreeGrafter"/>
</dbReference>
<evidence type="ECO:0000256" key="1">
    <source>
        <dbReference type="SAM" id="MobiDB-lite"/>
    </source>
</evidence>
<dbReference type="PANTHER" id="PTHR44329">
    <property type="entry name" value="SERINE/THREONINE-PROTEIN KINASE TNNI3K-RELATED"/>
    <property type="match status" value="1"/>
</dbReference>
<feature type="compositionally biased region" description="Polar residues" evidence="1">
    <location>
        <begin position="283"/>
        <end position="308"/>
    </location>
</feature>
<evidence type="ECO:0000259" key="2">
    <source>
        <dbReference type="PROSITE" id="PS50011"/>
    </source>
</evidence>
<feature type="region of interest" description="Disordered" evidence="1">
    <location>
        <begin position="240"/>
        <end position="321"/>
    </location>
</feature>
<sequence>MFFESSNPTRQFEWICRRNSSSSGLQKSESMSKSSSMGTSSKSRGDDVTADYHCCGLIINDLSALLRHFEEVHTLKDYTPPYPVGLENGFHHSLPQYVLPGPCSSLQASTTTSEPSARPAKKQAENSVVARRCYGIRQLRRCKEFEASPTCEKQKQDLHSSLALKSFANIPCEARSVGDSKGALADSEEQHDLYTSETLFEDKGKSGVLQERLDCSRSISSVNSSDTALNLKALLSSVPSVHRGRDNNPIIHDETDHPNRIPDDSGTNIPTELRTRKFVSDGSFPSASKGEQTLSPQRNPSPEQMNSERGTRKKLEPPLSTFNSLPLTHSLQSARIYRDACRGRFSGRKMEICFANTSPENGGKQWDLDSPVEIKSDNVTFPRVHFLGETLQSTGTYISLGEDQVNTSRRVPSHPLMLPNGSGRTNSSENKRKEFLYCPRLRNVALTSRKKCQRGRMVEVSPLSEVIGAAVPSTAKFRASFTELPSTNGILVNSVKSVHPSDLSDTLVTYDQEIDAALMGGFGVIRRGVLRNGQTVAIKTLKLYHVGLSDIRHSKRFRREVSIWGSLDDPHILPFLGTVEIPSAQIPTSFISPWMKNGNAFFFCRNNPEVERMPIISGVCEGLAYLHGRSIIHGDIKAANVLISDEGIPLLCDFGLASLCDSGEKQEVSKTLRIAGSTRHMAIELHKSDFPGLSVTTQSDMWAFGMLCIEILTGERPFDGLSTAMAIVHIFTGKFPERPTAPECQDHHWTLIKECWRTDPHTRPSASCALHILKKTV</sequence>
<dbReference type="Proteomes" id="UP000053477">
    <property type="component" value="Unassembled WGS sequence"/>
</dbReference>
<dbReference type="EMBL" id="KQ085989">
    <property type="protein sequence ID" value="KLO11919.1"/>
    <property type="molecule type" value="Genomic_DNA"/>
</dbReference>
<feature type="region of interest" description="Disordered" evidence="1">
    <location>
        <begin position="409"/>
        <end position="429"/>
    </location>
</feature>
<keyword evidence="3" id="KW-0418">Kinase</keyword>
<dbReference type="InterPro" id="IPR008271">
    <property type="entry name" value="Ser/Thr_kinase_AS"/>
</dbReference>
<dbReference type="InterPro" id="IPR000719">
    <property type="entry name" value="Prot_kinase_dom"/>
</dbReference>
<feature type="domain" description="Protein kinase" evidence="2">
    <location>
        <begin position="511"/>
        <end position="777"/>
    </location>
</feature>
<dbReference type="InParanoid" id="A0A0H2RJB0"/>
<accession>A0A0H2RJB0</accession>
<keyword evidence="4" id="KW-1185">Reference proteome</keyword>